<dbReference type="GO" id="GO:0016853">
    <property type="term" value="F:isomerase activity"/>
    <property type="evidence" value="ECO:0007669"/>
    <property type="project" value="InterPro"/>
</dbReference>
<sequence length="300" mass="31925">MAELPSVVLRDPSSPLTATYLPSAGMLCTSLSDDGVELLGQRRGLQAYLSDAKTMGIPILYPWANRLSANGYDVDGGAVTLTPGVGGVRTDGNGLPMHGVLAAYPGWLVTEQSESRLTADLDFGSQPRLLASFPFPHVLTLDITLADRALTVETTVTPTTAAPVPLCYGFHPYLTIPGVSRSEWTLQTPPLRHLPVDDRGIPTGDVEEWPAFSDTLGDRSFDDGFDQVPDGGVFTLTGGDRRIEMVFDHGFPAAQIFAPANDDLVAIEPMAAPTNALRTGVYCTAAPGRPAVSGFTIRLK</sequence>
<dbReference type="Gene3D" id="2.70.98.10">
    <property type="match status" value="1"/>
</dbReference>
<evidence type="ECO:0000313" key="2">
    <source>
        <dbReference type="Proteomes" id="UP000216063"/>
    </source>
</evidence>
<evidence type="ECO:0000313" key="1">
    <source>
        <dbReference type="EMBL" id="OYN78602.1"/>
    </source>
</evidence>
<dbReference type="OrthoDB" id="4739604at2"/>
<accession>A0A255DNQ8</accession>
<dbReference type="GO" id="GO:0030246">
    <property type="term" value="F:carbohydrate binding"/>
    <property type="evidence" value="ECO:0007669"/>
    <property type="project" value="InterPro"/>
</dbReference>
<proteinExistence type="predicted"/>
<reference evidence="1 2" key="1">
    <citation type="submission" date="2017-07" db="EMBL/GenBank/DDBJ databases">
        <title>The new phylogeny of genus Mycobacterium.</title>
        <authorList>
            <person name="Tortoli E."/>
            <person name="Trovato A."/>
            <person name="Cirillo D.M."/>
        </authorList>
    </citation>
    <scope>NUCLEOTIDE SEQUENCE [LARGE SCALE GENOMIC DNA]</scope>
    <source>
        <strain evidence="1 2">ATCC 33027</strain>
    </source>
</reference>
<dbReference type="InterPro" id="IPR008183">
    <property type="entry name" value="Aldose_1/G6P_1-epimerase"/>
</dbReference>
<gene>
    <name evidence="1" type="ORF">CG716_14425</name>
</gene>
<name>A0A255DNQ8_9MYCO</name>
<dbReference type="GO" id="GO:0005975">
    <property type="term" value="P:carbohydrate metabolic process"/>
    <property type="evidence" value="ECO:0007669"/>
    <property type="project" value="InterPro"/>
</dbReference>
<keyword evidence="2" id="KW-1185">Reference proteome</keyword>
<protein>
    <submittedName>
        <fullName evidence="1">Aldose epimerase</fullName>
    </submittedName>
</protein>
<dbReference type="SUPFAM" id="SSF74650">
    <property type="entry name" value="Galactose mutarotase-like"/>
    <property type="match status" value="1"/>
</dbReference>
<dbReference type="EMBL" id="NOZR01000011">
    <property type="protein sequence ID" value="OYN78602.1"/>
    <property type="molecule type" value="Genomic_DNA"/>
</dbReference>
<dbReference type="Pfam" id="PF01263">
    <property type="entry name" value="Aldose_epim"/>
    <property type="match status" value="1"/>
</dbReference>
<dbReference type="CDD" id="cd01081">
    <property type="entry name" value="Aldose_epim"/>
    <property type="match status" value="1"/>
</dbReference>
<dbReference type="AlphaFoldDB" id="A0A255DNQ8"/>
<dbReference type="InterPro" id="IPR014718">
    <property type="entry name" value="GH-type_carb-bd"/>
</dbReference>
<dbReference type="Proteomes" id="UP000216063">
    <property type="component" value="Unassembled WGS sequence"/>
</dbReference>
<comment type="caution">
    <text evidence="1">The sequence shown here is derived from an EMBL/GenBank/DDBJ whole genome shotgun (WGS) entry which is preliminary data.</text>
</comment>
<dbReference type="RefSeq" id="WP_094480689.1">
    <property type="nucleotide sequence ID" value="NZ_NOZR01000011.1"/>
</dbReference>
<dbReference type="InterPro" id="IPR011013">
    <property type="entry name" value="Gal_mutarotase_sf_dom"/>
</dbReference>
<organism evidence="1 2">
    <name type="scientific">Mycolicibacterium sphagni</name>
    <dbReference type="NCBI Taxonomy" id="1786"/>
    <lineage>
        <taxon>Bacteria</taxon>
        <taxon>Bacillati</taxon>
        <taxon>Actinomycetota</taxon>
        <taxon>Actinomycetes</taxon>
        <taxon>Mycobacteriales</taxon>
        <taxon>Mycobacteriaceae</taxon>
        <taxon>Mycolicibacterium</taxon>
    </lineage>
</organism>